<dbReference type="Gene3D" id="2.130.10.120">
    <property type="entry name" value="Prolyl oligopeptidase, N-terminal domain"/>
    <property type="match status" value="1"/>
</dbReference>
<dbReference type="PANTHER" id="PTHR42881">
    <property type="entry name" value="PROLYL ENDOPEPTIDASE"/>
    <property type="match status" value="1"/>
</dbReference>
<dbReference type="Pfam" id="PF00326">
    <property type="entry name" value="Peptidase_S9"/>
    <property type="match status" value="1"/>
</dbReference>
<dbReference type="InterPro" id="IPR001375">
    <property type="entry name" value="Peptidase_S9_cat"/>
</dbReference>
<feature type="region of interest" description="Disordered" evidence="7">
    <location>
        <begin position="45"/>
        <end position="76"/>
    </location>
</feature>
<dbReference type="SUPFAM" id="SSF53474">
    <property type="entry name" value="alpha/beta-Hydrolases"/>
    <property type="match status" value="1"/>
</dbReference>
<evidence type="ECO:0000259" key="9">
    <source>
        <dbReference type="Pfam" id="PF00326"/>
    </source>
</evidence>
<dbReference type="InterPro" id="IPR029058">
    <property type="entry name" value="AB_hydrolase_fold"/>
</dbReference>
<dbReference type="RefSeq" id="WP_238745296.1">
    <property type="nucleotide sequence ID" value="NZ_JAKOOW010000006.1"/>
</dbReference>
<dbReference type="EC" id="3.4.21.26" evidence="3"/>
<dbReference type="PANTHER" id="PTHR42881:SF2">
    <property type="entry name" value="PROLYL ENDOPEPTIDASE"/>
    <property type="match status" value="1"/>
</dbReference>
<dbReference type="PRINTS" id="PR00862">
    <property type="entry name" value="PROLIGOPTASE"/>
</dbReference>
<keyword evidence="12" id="KW-1185">Reference proteome</keyword>
<proteinExistence type="inferred from homology"/>
<evidence type="ECO:0000256" key="2">
    <source>
        <dbReference type="ARBA" id="ARBA00005228"/>
    </source>
</evidence>
<evidence type="ECO:0000313" key="12">
    <source>
        <dbReference type="Proteomes" id="UP001298424"/>
    </source>
</evidence>
<evidence type="ECO:0000256" key="1">
    <source>
        <dbReference type="ARBA" id="ARBA00001070"/>
    </source>
</evidence>
<evidence type="ECO:0000256" key="6">
    <source>
        <dbReference type="ARBA" id="ARBA00022825"/>
    </source>
</evidence>
<keyword evidence="5" id="KW-0378">Hydrolase</keyword>
<keyword evidence="4" id="KW-0645">Protease</keyword>
<comment type="catalytic activity">
    <reaction evidence="1">
        <text>Hydrolysis of Pro-|-Xaa &gt;&gt; Ala-|-Xaa in oligopeptides.</text>
        <dbReference type="EC" id="3.4.21.26"/>
    </reaction>
</comment>
<feature type="compositionally biased region" description="Basic and acidic residues" evidence="7">
    <location>
        <begin position="52"/>
        <end position="62"/>
    </location>
</feature>
<dbReference type="InterPro" id="IPR002470">
    <property type="entry name" value="Peptidase_S9A"/>
</dbReference>
<dbReference type="EMBL" id="JAKOOW010000006">
    <property type="protein sequence ID" value="MCG6503201.1"/>
    <property type="molecule type" value="Genomic_DNA"/>
</dbReference>
<accession>A0ABS9NMA7</accession>
<comment type="similarity">
    <text evidence="2">Belongs to the peptidase S9A family.</text>
</comment>
<evidence type="ECO:0000256" key="5">
    <source>
        <dbReference type="ARBA" id="ARBA00022801"/>
    </source>
</evidence>
<dbReference type="PROSITE" id="PS00708">
    <property type="entry name" value="PRO_ENDOPEP_SER"/>
    <property type="match status" value="1"/>
</dbReference>
<feature type="domain" description="Peptidase S9 prolyl oligopeptidase catalytic" evidence="9">
    <location>
        <begin position="620"/>
        <end position="828"/>
    </location>
</feature>
<feature type="chain" id="PRO_5046819829" description="prolyl oligopeptidase" evidence="8">
    <location>
        <begin position="26"/>
        <end position="849"/>
    </location>
</feature>
<dbReference type="InterPro" id="IPR023302">
    <property type="entry name" value="Pept_S9A_N"/>
</dbReference>
<reference evidence="11 12" key="1">
    <citation type="submission" date="2022-02" db="EMBL/GenBank/DDBJ databases">
        <title>Genome sequence data of Kingella unionensis sp. nov. strain CICC 24913 (CCUG 75125).</title>
        <authorList>
            <person name="Xiao M."/>
        </authorList>
    </citation>
    <scope>NUCLEOTIDE SEQUENCE [LARGE SCALE GENOMIC DNA]</scope>
    <source>
        <strain evidence="11 12">CICC 24913</strain>
    </source>
</reference>
<evidence type="ECO:0000256" key="3">
    <source>
        <dbReference type="ARBA" id="ARBA00011897"/>
    </source>
</evidence>
<sequence length="849" mass="97487">MKRKQLSLVLAAAFSGLCLSQYASADTATGTNPAAKTANPYAAHYGYPETRTSQDEIDRFETGEYGDPGLRSDGRNNTVDHDIRKLKRKDDGIDRYYGDVLVDKYRWLEDVERIEPEYRYETSEDRKRNYFGTLWENPEREKLRNAMETVHNEQGEVDKWVNAQNEATHNYLNKIPYIQEIGKRIDKLMDYEYLYFDFDREYGKFHYARYPDGYFRLSKKGADGKSQVILDEKELSKDGYTQIVNYALNSNGKYFAYATRDGASDTDHKELYVLDTETLKTRHITTNIHVVDAGGTYGYPLEWKDNNNLYYVRSHGGWTDLMLHRMDKNEFNDPIIMKASDYDMTPDSFWIEDDRYLMVQGSLGSISNTLLLKDLKTGRWIQIHNRKMYDKINKADAFTNYTAAKFVRLDGNYIYVISEDNSEFGELLKIDIRSPQRKREVVIPARENHRLTAGVYQSGHYLMQYYSAGYDSLALFDENGKFVRDITPVAGGSISSLTAYDSGDKDAENNRPKGTLAANEKDYKRYVWFYYQNKVTPTTTYRYNVEEDKFFGVKRRDTIPFDADKYEMRTVSYPSKDGTMVPIIISHKKGLKLDGKNPTILYGYGGFNVDAYQGNFTTAAAAWMQNGGVYATAGLRGGKEYGSKWHDAGKQLNKQNVFDDFIAAGEFLIKEGYTSKDYLSISGGSNGGLLVGATMVQRPDLFRVAIPEVGVLDMLRHDKMYRTDYWINEYGMAEDSKAMYQKLLSYSPYHNVRDGVCYPSTMVMTSKRDDRVVPSHSYKFAAILQEKQSCMRPVFLNAAERHGHGDNTRAETKREMKEKFAFILHEMGIKSLPPIPDSPQPAADKKAKK</sequence>
<evidence type="ECO:0000313" key="11">
    <source>
        <dbReference type="EMBL" id="MCG6503201.1"/>
    </source>
</evidence>
<keyword evidence="8" id="KW-0732">Signal</keyword>
<evidence type="ECO:0000256" key="4">
    <source>
        <dbReference type="ARBA" id="ARBA00022670"/>
    </source>
</evidence>
<comment type="caution">
    <text evidence="11">The sequence shown here is derived from an EMBL/GenBank/DDBJ whole genome shotgun (WGS) entry which is preliminary data.</text>
</comment>
<keyword evidence="6" id="KW-0720">Serine protease</keyword>
<evidence type="ECO:0000256" key="7">
    <source>
        <dbReference type="SAM" id="MobiDB-lite"/>
    </source>
</evidence>
<organism evidence="11 12">
    <name type="scientific">Kingella pumchi</name>
    <dbReference type="NCBI Taxonomy" id="2779506"/>
    <lineage>
        <taxon>Bacteria</taxon>
        <taxon>Pseudomonadati</taxon>
        <taxon>Pseudomonadota</taxon>
        <taxon>Betaproteobacteria</taxon>
        <taxon>Neisseriales</taxon>
        <taxon>Neisseriaceae</taxon>
        <taxon>Kingella</taxon>
    </lineage>
</organism>
<dbReference type="Pfam" id="PF02897">
    <property type="entry name" value="Peptidase_S9_N"/>
    <property type="match status" value="1"/>
</dbReference>
<evidence type="ECO:0000256" key="8">
    <source>
        <dbReference type="SAM" id="SignalP"/>
    </source>
</evidence>
<dbReference type="SUPFAM" id="SSF50993">
    <property type="entry name" value="Peptidase/esterase 'gauge' domain"/>
    <property type="match status" value="1"/>
</dbReference>
<dbReference type="Proteomes" id="UP001298424">
    <property type="component" value="Unassembled WGS sequence"/>
</dbReference>
<feature type="region of interest" description="Disordered" evidence="7">
    <location>
        <begin position="830"/>
        <end position="849"/>
    </location>
</feature>
<dbReference type="InterPro" id="IPR002471">
    <property type="entry name" value="Pept_S9_AS"/>
</dbReference>
<feature type="domain" description="Peptidase S9A N-terminal" evidence="10">
    <location>
        <begin position="154"/>
        <end position="548"/>
    </location>
</feature>
<dbReference type="InterPro" id="IPR051167">
    <property type="entry name" value="Prolyl_oligopep/macrocyclase"/>
</dbReference>
<gene>
    <name evidence="11" type="ORF">MB824_01620</name>
</gene>
<name>A0ABS9NMA7_9NEIS</name>
<evidence type="ECO:0000259" key="10">
    <source>
        <dbReference type="Pfam" id="PF02897"/>
    </source>
</evidence>
<feature type="signal peptide" evidence="8">
    <location>
        <begin position="1"/>
        <end position="25"/>
    </location>
</feature>
<protein>
    <recommendedName>
        <fullName evidence="3">prolyl oligopeptidase</fullName>
        <ecNumber evidence="3">3.4.21.26</ecNumber>
    </recommendedName>
</protein>
<dbReference type="Gene3D" id="3.40.50.1820">
    <property type="entry name" value="alpha/beta hydrolase"/>
    <property type="match status" value="1"/>
</dbReference>